<protein>
    <submittedName>
        <fullName evidence="1">Uncharacterized protein</fullName>
    </submittedName>
</protein>
<reference evidence="1 2" key="1">
    <citation type="submission" date="2018-11" db="EMBL/GenBank/DDBJ databases">
        <authorList>
            <consortium name="Pathogen Informatics"/>
        </authorList>
    </citation>
    <scope>NUCLEOTIDE SEQUENCE [LARGE SCALE GENOMIC DNA]</scope>
    <source>
        <strain>Denwood</strain>
        <strain evidence="2">Zambia</strain>
    </source>
</reference>
<evidence type="ECO:0000313" key="1">
    <source>
        <dbReference type="EMBL" id="VDO90386.1"/>
    </source>
</evidence>
<proteinExistence type="predicted"/>
<gene>
    <name evidence="1" type="ORF">SMTD_LOCUS2904</name>
</gene>
<dbReference type="EMBL" id="UZAL01004497">
    <property type="protein sequence ID" value="VDO90386.1"/>
    <property type="molecule type" value="Genomic_DNA"/>
</dbReference>
<dbReference type="AlphaFoldDB" id="A0A183NLB8"/>
<organism evidence="1 2">
    <name type="scientific">Schistosoma mattheei</name>
    <dbReference type="NCBI Taxonomy" id="31246"/>
    <lineage>
        <taxon>Eukaryota</taxon>
        <taxon>Metazoa</taxon>
        <taxon>Spiralia</taxon>
        <taxon>Lophotrochozoa</taxon>
        <taxon>Platyhelminthes</taxon>
        <taxon>Trematoda</taxon>
        <taxon>Digenea</taxon>
        <taxon>Strigeidida</taxon>
        <taxon>Schistosomatoidea</taxon>
        <taxon>Schistosomatidae</taxon>
        <taxon>Schistosoma</taxon>
    </lineage>
</organism>
<keyword evidence="2" id="KW-1185">Reference proteome</keyword>
<evidence type="ECO:0000313" key="2">
    <source>
        <dbReference type="Proteomes" id="UP000269396"/>
    </source>
</evidence>
<sequence length="188" mass="21719">SEKFFTQSPRQETSLSSRTIITTTTNNTTHNHCKCTEQSIDDLSSRAKALSLHSFPYLVKSLKLRTSSLNEHKARQMRQAVGRRIYSDAERKKVCDLRRNKEDLILSENIKAKAEKRFLNVKSNKTLKSSNYFERNSTQILSTNRDNLTVNDHSNSIDENKLNNNSNQTIKCNYKHTNLSDTMDTKEM</sequence>
<name>A0A183NLB8_9TREM</name>
<feature type="non-terminal residue" evidence="1">
    <location>
        <position position="1"/>
    </location>
</feature>
<dbReference type="Proteomes" id="UP000269396">
    <property type="component" value="Unassembled WGS sequence"/>
</dbReference>
<accession>A0A183NLB8</accession>